<dbReference type="GO" id="GO:0005829">
    <property type="term" value="C:cytosol"/>
    <property type="evidence" value="ECO:0007669"/>
    <property type="project" value="TreeGrafter"/>
</dbReference>
<name>A0AAP0MWK7_9ROSI</name>
<sequence>MSESDLSLLYPPIQPTTFDLRTGLQESVISAAASASGKSVLHLDPNPFYSSCFSLLSIADLTDFPTSHSTPYSDIQTSVSKCTWGFCHLAAVKGCLYVRFKGCPHLHTSNCQKCRGNVVF</sequence>
<organism evidence="2 3">
    <name type="scientific">Citrus x changshan-huyou</name>
    <dbReference type="NCBI Taxonomy" id="2935761"/>
    <lineage>
        <taxon>Eukaryota</taxon>
        <taxon>Viridiplantae</taxon>
        <taxon>Streptophyta</taxon>
        <taxon>Embryophyta</taxon>
        <taxon>Tracheophyta</taxon>
        <taxon>Spermatophyta</taxon>
        <taxon>Magnoliopsida</taxon>
        <taxon>eudicotyledons</taxon>
        <taxon>Gunneridae</taxon>
        <taxon>Pentapetalae</taxon>
        <taxon>rosids</taxon>
        <taxon>malvids</taxon>
        <taxon>Sapindales</taxon>
        <taxon>Rutaceae</taxon>
        <taxon>Aurantioideae</taxon>
        <taxon>Citrus</taxon>
    </lineage>
</organism>
<dbReference type="EMBL" id="JBCGBO010000002">
    <property type="protein sequence ID" value="KAK9221242.1"/>
    <property type="molecule type" value="Genomic_DNA"/>
</dbReference>
<keyword evidence="3" id="KW-1185">Reference proteome</keyword>
<dbReference type="Proteomes" id="UP001428341">
    <property type="component" value="Unassembled WGS sequence"/>
</dbReference>
<dbReference type="GO" id="GO:0005092">
    <property type="term" value="F:GDP-dissociation inhibitor activity"/>
    <property type="evidence" value="ECO:0007669"/>
    <property type="project" value="InterPro"/>
</dbReference>
<comment type="caution">
    <text evidence="2">The sequence shown here is derived from an EMBL/GenBank/DDBJ whole genome shotgun (WGS) entry which is preliminary data.</text>
</comment>
<evidence type="ECO:0000313" key="3">
    <source>
        <dbReference type="Proteomes" id="UP001428341"/>
    </source>
</evidence>
<dbReference type="AlphaFoldDB" id="A0AAP0MWK7"/>
<dbReference type="Gene3D" id="3.50.50.60">
    <property type="entry name" value="FAD/NAD(P)-binding domain"/>
    <property type="match status" value="1"/>
</dbReference>
<dbReference type="InterPro" id="IPR036188">
    <property type="entry name" value="FAD/NAD-bd_sf"/>
</dbReference>
<dbReference type="GO" id="GO:0016192">
    <property type="term" value="P:vesicle-mediated transport"/>
    <property type="evidence" value="ECO:0007669"/>
    <property type="project" value="TreeGrafter"/>
</dbReference>
<dbReference type="GO" id="GO:0005634">
    <property type="term" value="C:nucleus"/>
    <property type="evidence" value="ECO:0007669"/>
    <property type="project" value="TreeGrafter"/>
</dbReference>
<accession>A0AAP0MWK7</accession>
<dbReference type="GO" id="GO:0007264">
    <property type="term" value="P:small GTPase-mediated signal transduction"/>
    <property type="evidence" value="ECO:0007669"/>
    <property type="project" value="InterPro"/>
</dbReference>
<proteinExistence type="inferred from homology"/>
<dbReference type="InterPro" id="IPR018203">
    <property type="entry name" value="GDP_dissociation_inhibitor"/>
</dbReference>
<comment type="similarity">
    <text evidence="1">Belongs to the Rab GDI family.</text>
</comment>
<dbReference type="PANTHER" id="PTHR11787">
    <property type="entry name" value="RAB GDP-DISSOCIATION INHIBITOR"/>
    <property type="match status" value="1"/>
</dbReference>
<gene>
    <name evidence="2" type="ORF">WN944_009668</name>
</gene>
<evidence type="ECO:0000256" key="1">
    <source>
        <dbReference type="ARBA" id="ARBA00005593"/>
    </source>
</evidence>
<evidence type="ECO:0000313" key="2">
    <source>
        <dbReference type="EMBL" id="KAK9221242.1"/>
    </source>
</evidence>
<dbReference type="PRINTS" id="PR00891">
    <property type="entry name" value="RABGDIREP"/>
</dbReference>
<protein>
    <submittedName>
        <fullName evidence="2">Uncharacterized protein</fullName>
    </submittedName>
</protein>
<reference evidence="2 3" key="1">
    <citation type="submission" date="2024-05" db="EMBL/GenBank/DDBJ databases">
        <title>Haplotype-resolved chromosome-level genome assembly of Huyou (Citrus changshanensis).</title>
        <authorList>
            <person name="Miao C."/>
            <person name="Chen W."/>
            <person name="Wu Y."/>
            <person name="Wang L."/>
            <person name="Zhao S."/>
            <person name="Grierson D."/>
            <person name="Xu C."/>
            <person name="Chen K."/>
        </authorList>
    </citation>
    <scope>NUCLEOTIDE SEQUENCE [LARGE SCALE GENOMIC DNA]</scope>
    <source>
        <strain evidence="2">01-14</strain>
        <tissue evidence="2">Leaf</tissue>
    </source>
</reference>
<dbReference type="PANTHER" id="PTHR11787:SF4">
    <property type="entry name" value="CHM, RAB ESCORT PROTEIN 1"/>
    <property type="match status" value="1"/>
</dbReference>
<dbReference type="GO" id="GO:0005968">
    <property type="term" value="C:Rab-protein geranylgeranyltransferase complex"/>
    <property type="evidence" value="ECO:0007669"/>
    <property type="project" value="TreeGrafter"/>
</dbReference>